<accession>A0ABN3Y6V3</accession>
<proteinExistence type="predicted"/>
<dbReference type="Proteomes" id="UP001501577">
    <property type="component" value="Unassembled WGS sequence"/>
</dbReference>
<dbReference type="RefSeq" id="WP_068709749.1">
    <property type="nucleotide sequence ID" value="NZ_BAAAXQ010000024.1"/>
</dbReference>
<reference evidence="1 2" key="1">
    <citation type="journal article" date="2019" name="Int. J. Syst. Evol. Microbiol.">
        <title>The Global Catalogue of Microorganisms (GCM) 10K type strain sequencing project: providing services to taxonomists for standard genome sequencing and annotation.</title>
        <authorList>
            <consortium name="The Broad Institute Genomics Platform"/>
            <consortium name="The Broad Institute Genome Sequencing Center for Infectious Disease"/>
            <person name="Wu L."/>
            <person name="Ma J."/>
        </authorList>
    </citation>
    <scope>NUCLEOTIDE SEQUENCE [LARGE SCALE GENOMIC DNA]</scope>
    <source>
        <strain evidence="1 2">JCM 8736</strain>
    </source>
</reference>
<keyword evidence="2" id="KW-1185">Reference proteome</keyword>
<gene>
    <name evidence="1" type="ORF">GCM10019998_07920</name>
</gene>
<comment type="caution">
    <text evidence="1">The sequence shown here is derived from an EMBL/GenBank/DDBJ whole genome shotgun (WGS) entry which is preliminary data.</text>
</comment>
<name>A0ABN3Y6V3_9ENTE</name>
<evidence type="ECO:0000313" key="2">
    <source>
        <dbReference type="Proteomes" id="UP001501577"/>
    </source>
</evidence>
<dbReference type="EMBL" id="BAAAXQ010000024">
    <property type="protein sequence ID" value="GAA3014292.1"/>
    <property type="molecule type" value="Genomic_DNA"/>
</dbReference>
<evidence type="ECO:0000313" key="1">
    <source>
        <dbReference type="EMBL" id="GAA3014292.1"/>
    </source>
</evidence>
<evidence type="ECO:0008006" key="3">
    <source>
        <dbReference type="Google" id="ProtNLM"/>
    </source>
</evidence>
<sequence>MKTYVTENAIRRTMENVINREIGCFTDEVNKAHNIYFLTDTDTERMNRFFKSINAKPINVEPFNISEKDLLIVFDSEIELNDEFYYIVKNFKYSGGHVAAIVANRKLSYIKFVDELLGININQTDIKKYGTGKIFDEVVDKVLDEVDKRVLYFKKIVK</sequence>
<protein>
    <recommendedName>
        <fullName evidence="3">TPM domain-containing protein</fullName>
    </recommendedName>
</protein>
<organism evidence="1 2">
    <name type="scientific">Tetragenococcus solitarius</name>
    <dbReference type="NCBI Taxonomy" id="71453"/>
    <lineage>
        <taxon>Bacteria</taxon>
        <taxon>Bacillati</taxon>
        <taxon>Bacillota</taxon>
        <taxon>Bacilli</taxon>
        <taxon>Lactobacillales</taxon>
        <taxon>Enterococcaceae</taxon>
        <taxon>Tetragenococcus</taxon>
    </lineage>
</organism>